<evidence type="ECO:0000313" key="5">
    <source>
        <dbReference type="Proteomes" id="UP000829817"/>
    </source>
</evidence>
<evidence type="ECO:0000256" key="3">
    <source>
        <dbReference type="SAM" id="SignalP"/>
    </source>
</evidence>
<protein>
    <recommendedName>
        <fullName evidence="6">DUF4124 domain-containing protein</fullName>
    </recommendedName>
</protein>
<gene>
    <name evidence="4" type="ORF">LVJ83_06395</name>
</gene>
<name>A0ABY4DWR7_9NEIS</name>
<keyword evidence="3" id="KW-0732">Signal</keyword>
<sequence length="175" mass="18421">MKKLAMIVGAGIGMLTVHPSHAAKIYTCVINGDTVYTSKPSGNCRSADLPPIGRYSSARYDAPPKASGRQAAPVRSGTAKNLPAQPGQSRENTAVAKTAAPPAPKNTAIGNGRRAILEQELANERQALADARQALAGARAAKNGTVNQQLISNLQSSVLDRQQNIQALQRELGRM</sequence>
<evidence type="ECO:0000313" key="4">
    <source>
        <dbReference type="EMBL" id="UOO83085.1"/>
    </source>
</evidence>
<organism evidence="4 5">
    <name type="scientific">Uruburuella testudinis</name>
    <dbReference type="NCBI Taxonomy" id="1282863"/>
    <lineage>
        <taxon>Bacteria</taxon>
        <taxon>Pseudomonadati</taxon>
        <taxon>Pseudomonadota</taxon>
        <taxon>Betaproteobacteria</taxon>
        <taxon>Neisseriales</taxon>
        <taxon>Neisseriaceae</taxon>
        <taxon>Uruburuella</taxon>
    </lineage>
</organism>
<evidence type="ECO:0000256" key="1">
    <source>
        <dbReference type="SAM" id="Coils"/>
    </source>
</evidence>
<reference evidence="4 5" key="1">
    <citation type="journal article" date="2022" name="Res Sq">
        <title>Evolution of multicellular longitudinally dividing oral cavity symbionts (Neisseriaceae).</title>
        <authorList>
            <person name="Nyongesa S."/>
            <person name="Weber P."/>
            <person name="Bernet E."/>
            <person name="Pullido F."/>
            <person name="Nieckarz M."/>
            <person name="Delaby M."/>
            <person name="Nieves C."/>
            <person name="Viehboeck T."/>
            <person name="Krause N."/>
            <person name="Rivera-Millot A."/>
            <person name="Nakamura A."/>
            <person name="Vischer N."/>
            <person name="VanNieuwenhze M."/>
            <person name="Brun Y."/>
            <person name="Cava F."/>
            <person name="Bulgheresi S."/>
            <person name="Veyrier F."/>
        </authorList>
    </citation>
    <scope>NUCLEOTIDE SEQUENCE [LARGE SCALE GENOMIC DNA]</scope>
    <source>
        <strain evidence="4 5">CCUG 63373m</strain>
    </source>
</reference>
<feature type="region of interest" description="Disordered" evidence="2">
    <location>
        <begin position="57"/>
        <end position="109"/>
    </location>
</feature>
<proteinExistence type="predicted"/>
<feature type="compositionally biased region" description="Low complexity" evidence="2">
    <location>
        <begin position="92"/>
        <end position="108"/>
    </location>
</feature>
<dbReference type="EMBL" id="CP091508">
    <property type="protein sequence ID" value="UOO83085.1"/>
    <property type="molecule type" value="Genomic_DNA"/>
</dbReference>
<dbReference type="RefSeq" id="WP_244787415.1">
    <property type="nucleotide sequence ID" value="NZ_CP091508.1"/>
</dbReference>
<keyword evidence="5" id="KW-1185">Reference proteome</keyword>
<evidence type="ECO:0008006" key="6">
    <source>
        <dbReference type="Google" id="ProtNLM"/>
    </source>
</evidence>
<keyword evidence="1" id="KW-0175">Coiled coil</keyword>
<feature type="chain" id="PRO_5046879371" description="DUF4124 domain-containing protein" evidence="3">
    <location>
        <begin position="23"/>
        <end position="175"/>
    </location>
</feature>
<accession>A0ABY4DWR7</accession>
<feature type="signal peptide" evidence="3">
    <location>
        <begin position="1"/>
        <end position="22"/>
    </location>
</feature>
<dbReference type="Proteomes" id="UP000829817">
    <property type="component" value="Chromosome"/>
</dbReference>
<feature type="coiled-coil region" evidence="1">
    <location>
        <begin position="114"/>
        <end position="171"/>
    </location>
</feature>
<evidence type="ECO:0000256" key="2">
    <source>
        <dbReference type="SAM" id="MobiDB-lite"/>
    </source>
</evidence>